<evidence type="ECO:0000256" key="11">
    <source>
        <dbReference type="ARBA" id="ARBA00022833"/>
    </source>
</evidence>
<keyword evidence="10" id="KW-0833">Ubl conjugation pathway</keyword>
<evidence type="ECO:0000259" key="18">
    <source>
        <dbReference type="PROSITE" id="PS50089"/>
    </source>
</evidence>
<evidence type="ECO:0000256" key="14">
    <source>
        <dbReference type="ARBA" id="ARBA00024209"/>
    </source>
</evidence>
<evidence type="ECO:0000256" key="5">
    <source>
        <dbReference type="ARBA" id="ARBA00022679"/>
    </source>
</evidence>
<evidence type="ECO:0000256" key="13">
    <source>
        <dbReference type="ARBA" id="ARBA00023136"/>
    </source>
</evidence>
<evidence type="ECO:0000256" key="1">
    <source>
        <dbReference type="ARBA" id="ARBA00000900"/>
    </source>
</evidence>
<keyword evidence="6 16" id="KW-0812">Transmembrane</keyword>
<evidence type="ECO:0000256" key="7">
    <source>
        <dbReference type="ARBA" id="ARBA00022723"/>
    </source>
</evidence>
<keyword evidence="13 16" id="KW-0472">Membrane</keyword>
<dbReference type="FunFam" id="3.30.40.10:FF:000285">
    <property type="entry name" value="RING-H2 finger protein ATL43"/>
    <property type="match status" value="1"/>
</dbReference>
<dbReference type="GO" id="GO:0008270">
    <property type="term" value="F:zinc ion binding"/>
    <property type="evidence" value="ECO:0007669"/>
    <property type="project" value="UniProtKB-KW"/>
</dbReference>
<keyword evidence="5" id="KW-0808">Transferase</keyword>
<dbReference type="InterPro" id="IPR013083">
    <property type="entry name" value="Znf_RING/FYVE/PHD"/>
</dbReference>
<evidence type="ECO:0000256" key="16">
    <source>
        <dbReference type="SAM" id="Phobius"/>
    </source>
</evidence>
<keyword evidence="9 15" id="KW-0863">Zinc-finger</keyword>
<comment type="catalytic activity">
    <reaction evidence="1">
        <text>S-ubiquitinyl-[E2 ubiquitin-conjugating enzyme]-L-cysteine + [acceptor protein]-L-lysine = [E2 ubiquitin-conjugating enzyme]-L-cysteine + N(6)-ubiquitinyl-[acceptor protein]-L-lysine.</text>
        <dbReference type="EC" id="2.3.2.27"/>
    </reaction>
</comment>
<reference evidence="19 20" key="1">
    <citation type="submission" date="2014-04" db="EMBL/GenBank/DDBJ databases">
        <authorList>
            <consortium name="International Citrus Genome Consortium"/>
            <person name="Gmitter F."/>
            <person name="Chen C."/>
            <person name="Farmerie W."/>
            <person name="Harkins T."/>
            <person name="Desany B."/>
            <person name="Mohiuddin M."/>
            <person name="Kodira C."/>
            <person name="Borodovsky M."/>
            <person name="Lomsadze A."/>
            <person name="Burns P."/>
            <person name="Jenkins J."/>
            <person name="Prochnik S."/>
            <person name="Shu S."/>
            <person name="Chapman J."/>
            <person name="Pitluck S."/>
            <person name="Schmutz J."/>
            <person name="Rokhsar D."/>
        </authorList>
    </citation>
    <scope>NUCLEOTIDE SEQUENCE</scope>
</reference>
<evidence type="ECO:0000256" key="3">
    <source>
        <dbReference type="ARBA" id="ARBA00004906"/>
    </source>
</evidence>
<dbReference type="AlphaFoldDB" id="A0A067GJK7"/>
<dbReference type="Gene3D" id="3.30.40.10">
    <property type="entry name" value="Zinc/RING finger domain, C3HC4 (zinc finger)"/>
    <property type="match status" value="1"/>
</dbReference>
<keyword evidence="11" id="KW-0862">Zinc</keyword>
<dbReference type="PANTHER" id="PTHR46539">
    <property type="entry name" value="E3 UBIQUITIN-PROTEIN LIGASE ATL42"/>
    <property type="match status" value="1"/>
</dbReference>
<evidence type="ECO:0000256" key="8">
    <source>
        <dbReference type="ARBA" id="ARBA00022729"/>
    </source>
</evidence>
<evidence type="ECO:0000256" key="4">
    <source>
        <dbReference type="ARBA" id="ARBA00012483"/>
    </source>
</evidence>
<evidence type="ECO:0000313" key="20">
    <source>
        <dbReference type="Proteomes" id="UP000027120"/>
    </source>
</evidence>
<comment type="pathway">
    <text evidence="3">Protein modification; protein ubiquitination.</text>
</comment>
<dbReference type="PANTHER" id="PTHR46539:SF1">
    <property type="entry name" value="E3 UBIQUITIN-PROTEIN LIGASE ATL42"/>
    <property type="match status" value="1"/>
</dbReference>
<keyword evidence="20" id="KW-1185">Reference proteome</keyword>
<dbReference type="PaxDb" id="2711-XP_006476134.1"/>
<dbReference type="eggNOG" id="KOG0800">
    <property type="taxonomic scope" value="Eukaryota"/>
</dbReference>
<feature type="transmembrane region" description="Helical" evidence="16">
    <location>
        <begin position="36"/>
        <end position="59"/>
    </location>
</feature>
<evidence type="ECO:0000256" key="9">
    <source>
        <dbReference type="ARBA" id="ARBA00022771"/>
    </source>
</evidence>
<protein>
    <recommendedName>
        <fullName evidence="4">RING-type E3 ubiquitin transferase</fullName>
        <ecNumber evidence="4">2.3.2.27</ecNumber>
    </recommendedName>
</protein>
<dbReference type="SMR" id="A0A067GJK7"/>
<evidence type="ECO:0000256" key="10">
    <source>
        <dbReference type="ARBA" id="ARBA00022786"/>
    </source>
</evidence>
<evidence type="ECO:0000256" key="2">
    <source>
        <dbReference type="ARBA" id="ARBA00004167"/>
    </source>
</evidence>
<evidence type="ECO:0000256" key="17">
    <source>
        <dbReference type="SAM" id="SignalP"/>
    </source>
</evidence>
<accession>A0A067GJK7</accession>
<sequence length="422" mass="48952">MSQFCVLIVIFFCFFFHVKAQETSNSEPDSLHPLHPNIAVVIGVLSIAFSLLFLVLAYAKFCQSNHSNFADGDPHHRNLQELVRSRSRFSGIDKAVIESLPLFRFASLRGSKEGLECAVYLSKFEDTEILRLLPKCRHAFHMSCIDQWLEGHASCPLCRYKFDGRDRGSFSYSNSLRFLRIPSNLTEEPNLEIFVQREQSHQGSSRFNLRSSFRKIELNKKQEELLIEGGNRSYGDQKLLHKFKHKIIVADVVIKNRWSDVNSSDLLSLNSEMLSVMSINRFLPSNSKSGRFDNVFSVNDNMVKIKEDIERKRLYESRFSGIEKSHSVSGSSISSSYYNDENSSKLLNGTEKRSMSEITNFARFREFNISKKIRETSAGDESRKEERLRRVWLPMVQRTVQWFSGRERNFQELEHKRQDLNV</sequence>
<dbReference type="Proteomes" id="UP000027120">
    <property type="component" value="Unassembled WGS sequence"/>
</dbReference>
<evidence type="ECO:0000256" key="15">
    <source>
        <dbReference type="PROSITE-ProRule" id="PRU00175"/>
    </source>
</evidence>
<dbReference type="PROSITE" id="PS50089">
    <property type="entry name" value="ZF_RING_2"/>
    <property type="match status" value="1"/>
</dbReference>
<dbReference type="InterPro" id="IPR001841">
    <property type="entry name" value="Znf_RING"/>
</dbReference>
<comment type="subcellular location">
    <subcellularLocation>
        <location evidence="2">Membrane</location>
        <topology evidence="2">Single-pass membrane protein</topology>
    </subcellularLocation>
</comment>
<evidence type="ECO:0000256" key="12">
    <source>
        <dbReference type="ARBA" id="ARBA00022989"/>
    </source>
</evidence>
<dbReference type="GO" id="GO:0016020">
    <property type="term" value="C:membrane"/>
    <property type="evidence" value="ECO:0007669"/>
    <property type="project" value="UniProtKB-SubCell"/>
</dbReference>
<dbReference type="Pfam" id="PF13639">
    <property type="entry name" value="zf-RING_2"/>
    <property type="match status" value="1"/>
</dbReference>
<dbReference type="KEGG" id="cit:102613165"/>
<feature type="domain" description="RING-type" evidence="18">
    <location>
        <begin position="117"/>
        <end position="159"/>
    </location>
</feature>
<proteinExistence type="inferred from homology"/>
<evidence type="ECO:0000313" key="19">
    <source>
        <dbReference type="EMBL" id="KDO79809.1"/>
    </source>
</evidence>
<dbReference type="OrthoDB" id="8062037at2759"/>
<gene>
    <name evidence="19" type="ORF">CISIN_1g038034mg</name>
</gene>
<dbReference type="SUPFAM" id="SSF57850">
    <property type="entry name" value="RING/U-box"/>
    <property type="match status" value="1"/>
</dbReference>
<dbReference type="EMBL" id="KK784877">
    <property type="protein sequence ID" value="KDO79809.1"/>
    <property type="molecule type" value="Genomic_DNA"/>
</dbReference>
<dbReference type="EC" id="2.3.2.27" evidence="4"/>
<dbReference type="GO" id="GO:0061630">
    <property type="term" value="F:ubiquitin protein ligase activity"/>
    <property type="evidence" value="ECO:0007669"/>
    <property type="project" value="UniProtKB-EC"/>
</dbReference>
<organism evidence="19 20">
    <name type="scientific">Citrus sinensis</name>
    <name type="common">Sweet orange</name>
    <name type="synonym">Citrus aurantium var. sinensis</name>
    <dbReference type="NCBI Taxonomy" id="2711"/>
    <lineage>
        <taxon>Eukaryota</taxon>
        <taxon>Viridiplantae</taxon>
        <taxon>Streptophyta</taxon>
        <taxon>Embryophyta</taxon>
        <taxon>Tracheophyta</taxon>
        <taxon>Spermatophyta</taxon>
        <taxon>Magnoliopsida</taxon>
        <taxon>eudicotyledons</taxon>
        <taxon>Gunneridae</taxon>
        <taxon>Pentapetalae</taxon>
        <taxon>rosids</taxon>
        <taxon>malvids</taxon>
        <taxon>Sapindales</taxon>
        <taxon>Rutaceae</taxon>
        <taxon>Aurantioideae</taxon>
        <taxon>Citrus</taxon>
    </lineage>
</organism>
<comment type="similarity">
    <text evidence="14">Belongs to the RING-type zinc finger family. ATL subfamily.</text>
</comment>
<dbReference type="CDD" id="cd16461">
    <property type="entry name" value="RING-H2_EL5-like"/>
    <property type="match status" value="1"/>
</dbReference>
<keyword evidence="12 16" id="KW-1133">Transmembrane helix</keyword>
<evidence type="ECO:0000256" key="6">
    <source>
        <dbReference type="ARBA" id="ARBA00022692"/>
    </source>
</evidence>
<name>A0A067GJK7_CITSI</name>
<dbReference type="SMART" id="SM00184">
    <property type="entry name" value="RING"/>
    <property type="match status" value="1"/>
</dbReference>
<keyword evidence="8 17" id="KW-0732">Signal</keyword>
<feature type="signal peptide" evidence="17">
    <location>
        <begin position="1"/>
        <end position="20"/>
    </location>
</feature>
<keyword evidence="7" id="KW-0479">Metal-binding</keyword>
<feature type="chain" id="PRO_5001642022" description="RING-type E3 ubiquitin transferase" evidence="17">
    <location>
        <begin position="21"/>
        <end position="422"/>
    </location>
</feature>